<organism evidence="3 4">
    <name type="scientific">Nitrospira moscoviensis</name>
    <dbReference type="NCBI Taxonomy" id="42253"/>
    <lineage>
        <taxon>Bacteria</taxon>
        <taxon>Pseudomonadati</taxon>
        <taxon>Nitrospirota</taxon>
        <taxon>Nitrospiria</taxon>
        <taxon>Nitrospirales</taxon>
        <taxon>Nitrospiraceae</taxon>
        <taxon>Nitrospira</taxon>
    </lineage>
</organism>
<feature type="transmembrane region" description="Helical" evidence="2">
    <location>
        <begin position="834"/>
        <end position="858"/>
    </location>
</feature>
<dbReference type="OrthoDB" id="242611at2"/>
<feature type="transmembrane region" description="Helical" evidence="2">
    <location>
        <begin position="809"/>
        <end position="828"/>
    </location>
</feature>
<feature type="transmembrane region" description="Helical" evidence="2">
    <location>
        <begin position="943"/>
        <end position="966"/>
    </location>
</feature>
<feature type="compositionally biased region" description="Basic and acidic residues" evidence="1">
    <location>
        <begin position="434"/>
        <end position="450"/>
    </location>
</feature>
<sequence length="1050" mass="115960">MSTNDKDLSTLALSGAVILVAALGGYLWSQAPLKSSRPANPGLERHEAVIEQRALARLWQDPLAAVDAHLKTQKARGAGSVARGWAELAEEIAGKLIAKPSSAPLLSVLLVMTDGSPYVEGTEQRIRDRYAVGAALGAACYVPEDGDHVGYVMWNRSDPPSSIPFEWYRPRKLRDCDPGAPASTLFSDVLVLWLSDELFGDRPLHDLAALANQLTRLVEESPMAPGVKPMARVAFRIVGPPGSAMLRSMVSEAKENRPALSWPATHQDDTDGLVPLYSPWASVSSSIIYQSIEGARAREEVDPDQWVRDQLRRAGLDLVYRPPTDFALAQTLLNELHLRRVREGDPIAIIAEWDTFYGRNLPLEFSVAACLNDHRGGPASRCSSHLQGLRLLANPQVQRETVPWIHHYTYLRGLDGELPGGESGGAAPRKARKDGKETDRSLDELERPEGESQLDYVRRLADRMEEDSDGRRFKAIGILGSDVYDKLLILQALRKRFPDTLFFTTDLDARLLHPSQYEWTHNLLIASHFGLELHPRLQQESPPFRNNYQSSTFFAVLQALGHVYRTCPACPYEIKGADSAALDIAAVPAVYEVGRTLLVPLGSTMQALNPATTMMTRGPAPAAPRAPDVHWARRLATSRWLPIAMTIFFTFCLIVPVLRSIPEEILSRETAQFILQAGVGLALAAVVAVLGFAWAAAQPNGEPLFWLEGVSIWPTELIRLLTAILCIAFFRLGHGLLAANQAALTSRYGLTESEAYERSTPSTAAQWLTRLHPASWAVSFSGSAKHLAALWREHDAYARTQWHRIVPQTTVLGMLGGLLLILFGMPHTPARGSVAWWVNAVVWVLSTATLGLLVFYVVDAIRVCTGFIHQFALEQTQWPAEIITPLSEQRKLPADLIGEWLDITFIAERTKVVGSLIHYPLIALFLIVAARNRIFDDWSYPPGLLVIFAVTAAYILACAVLLSFAAEKARGSAVKRLRDQIYFLRAKAQEPGQGERCTQQIAQIDQMLRDIEGVRQGAFAHWSQHPVFQALLLPSGGFSALALLDYFLTQ</sequence>
<keyword evidence="2" id="KW-1133">Transmembrane helix</keyword>
<keyword evidence="2" id="KW-0472">Membrane</keyword>
<feature type="transmembrane region" description="Helical" evidence="2">
    <location>
        <begin position="640"/>
        <end position="661"/>
    </location>
</feature>
<dbReference type="Proteomes" id="UP000069205">
    <property type="component" value="Chromosome"/>
</dbReference>
<evidence type="ECO:0000256" key="1">
    <source>
        <dbReference type="SAM" id="MobiDB-lite"/>
    </source>
</evidence>
<dbReference type="EMBL" id="CP011801">
    <property type="protein sequence ID" value="ALA57436.1"/>
    <property type="molecule type" value="Genomic_DNA"/>
</dbReference>
<dbReference type="STRING" id="42253.NITMOv2_1004"/>
<dbReference type="AlphaFoldDB" id="A0A0K2G8Z6"/>
<evidence type="ECO:0000313" key="3">
    <source>
        <dbReference type="EMBL" id="ALA57436.1"/>
    </source>
</evidence>
<feature type="transmembrane region" description="Helical" evidence="2">
    <location>
        <begin position="717"/>
        <end position="739"/>
    </location>
</feature>
<keyword evidence="4" id="KW-1185">Reference proteome</keyword>
<feature type="transmembrane region" description="Helical" evidence="2">
    <location>
        <begin position="673"/>
        <end position="697"/>
    </location>
</feature>
<evidence type="ECO:0000256" key="2">
    <source>
        <dbReference type="SAM" id="Phobius"/>
    </source>
</evidence>
<feature type="transmembrane region" description="Helical" evidence="2">
    <location>
        <begin position="912"/>
        <end position="931"/>
    </location>
</feature>
<proteinExistence type="predicted"/>
<reference evidence="3 4" key="1">
    <citation type="journal article" date="2015" name="Proc. Natl. Acad. Sci. U.S.A.">
        <title>Expanded metabolic versatility of ubiquitous nitrite-oxidizing bacteria from the genus Nitrospira.</title>
        <authorList>
            <person name="Koch H."/>
            <person name="Lucker S."/>
            <person name="Albertsen M."/>
            <person name="Kitzinger K."/>
            <person name="Herbold C."/>
            <person name="Spieck E."/>
            <person name="Nielsen P.H."/>
            <person name="Wagner M."/>
            <person name="Daims H."/>
        </authorList>
    </citation>
    <scope>NUCLEOTIDE SEQUENCE [LARGE SCALE GENOMIC DNA]</scope>
    <source>
        <strain evidence="3 4">NSP M-1</strain>
    </source>
</reference>
<dbReference type="RefSeq" id="WP_053378776.1">
    <property type="nucleotide sequence ID" value="NZ_CP011801.1"/>
</dbReference>
<keyword evidence="2" id="KW-0812">Transmembrane</keyword>
<protein>
    <submittedName>
        <fullName evidence="3">Uncharacterized protein</fullName>
    </submittedName>
</protein>
<accession>A0A0K2G8Z6</accession>
<evidence type="ECO:0000313" key="4">
    <source>
        <dbReference type="Proteomes" id="UP000069205"/>
    </source>
</evidence>
<dbReference type="PATRIC" id="fig|42253.5.peg.987"/>
<gene>
    <name evidence="3" type="ORF">NITMOv2_1004</name>
</gene>
<feature type="region of interest" description="Disordered" evidence="1">
    <location>
        <begin position="419"/>
        <end position="450"/>
    </location>
</feature>
<dbReference type="KEGG" id="nmv:NITMOv2_1004"/>
<name>A0A0K2G8Z6_NITMO</name>